<organism evidence="3 4">
    <name type="scientific">Cellulosimicrobium cellulans</name>
    <name type="common">Arthrobacter luteus</name>
    <dbReference type="NCBI Taxonomy" id="1710"/>
    <lineage>
        <taxon>Bacteria</taxon>
        <taxon>Bacillati</taxon>
        <taxon>Actinomycetota</taxon>
        <taxon>Actinomycetes</taxon>
        <taxon>Micrococcales</taxon>
        <taxon>Promicromonosporaceae</taxon>
        <taxon>Cellulosimicrobium</taxon>
    </lineage>
</organism>
<gene>
    <name evidence="3" type="ORF">CBR64_02335</name>
</gene>
<name>A0A1Y0HTM5_CELCE</name>
<accession>A0A1Y0HTM5</accession>
<dbReference type="AlphaFoldDB" id="A0A1Y0HTM5"/>
<feature type="region of interest" description="Disordered" evidence="1">
    <location>
        <begin position="1"/>
        <end position="29"/>
    </location>
</feature>
<dbReference type="InterPro" id="IPR013216">
    <property type="entry name" value="Methyltransf_11"/>
</dbReference>
<evidence type="ECO:0000259" key="2">
    <source>
        <dbReference type="Pfam" id="PF08241"/>
    </source>
</evidence>
<evidence type="ECO:0000256" key="1">
    <source>
        <dbReference type="SAM" id="MobiDB-lite"/>
    </source>
</evidence>
<evidence type="ECO:0000313" key="4">
    <source>
        <dbReference type="Proteomes" id="UP000196228"/>
    </source>
</evidence>
<feature type="domain" description="Methyltransferase type 11" evidence="2">
    <location>
        <begin position="70"/>
        <end position="139"/>
    </location>
</feature>
<dbReference type="InterPro" id="IPR029063">
    <property type="entry name" value="SAM-dependent_MTases_sf"/>
</dbReference>
<protein>
    <recommendedName>
        <fullName evidence="2">Methyltransferase type 11 domain-containing protein</fullName>
    </recommendedName>
</protein>
<dbReference type="Proteomes" id="UP000196228">
    <property type="component" value="Chromosome"/>
</dbReference>
<dbReference type="SUPFAM" id="SSF53335">
    <property type="entry name" value="S-adenosyl-L-methionine-dependent methyltransferases"/>
    <property type="match status" value="1"/>
</dbReference>
<sequence length="224" mass="24780">MRVTQPDDKPSVRSVPSGPGDAAARAASTEDAEYTRRLRELQGARWKRVLNVQAPYRWNVRHHLGSRRALDLGCGIGRNLRHLAPGSVGVDHNASSVAFCRSLGMDAFTPEDFLEASSDGRLAPFDALLVSHVLEHLEPGSQVEMLRPYVERLAAGAQVLVVCPQERGYASDPTHTDFVDDRRIAQALDQLGVVVDGSRSFPFPRWTGRFFIYNEFVVHGHLPA</sequence>
<evidence type="ECO:0000313" key="3">
    <source>
        <dbReference type="EMBL" id="ARU50503.1"/>
    </source>
</evidence>
<proteinExistence type="predicted"/>
<dbReference type="Gene3D" id="3.40.50.150">
    <property type="entry name" value="Vaccinia Virus protein VP39"/>
    <property type="match status" value="1"/>
</dbReference>
<dbReference type="CDD" id="cd02440">
    <property type="entry name" value="AdoMet_MTases"/>
    <property type="match status" value="1"/>
</dbReference>
<dbReference type="EMBL" id="CP021383">
    <property type="protein sequence ID" value="ARU50503.1"/>
    <property type="molecule type" value="Genomic_DNA"/>
</dbReference>
<reference evidence="3 4" key="1">
    <citation type="submission" date="2017-05" db="EMBL/GenBank/DDBJ databases">
        <authorList>
            <person name="Song R."/>
            <person name="Chenine A.L."/>
            <person name="Ruprecht R.M."/>
        </authorList>
    </citation>
    <scope>NUCLEOTIDE SEQUENCE [LARGE SCALE GENOMIC DNA]</scope>
    <source>
        <strain evidence="3 4">PSBB019</strain>
    </source>
</reference>
<dbReference type="Pfam" id="PF08241">
    <property type="entry name" value="Methyltransf_11"/>
    <property type="match status" value="1"/>
</dbReference>
<dbReference type="KEGG" id="cceu:CBR64_02335"/>
<feature type="compositionally biased region" description="Basic and acidic residues" evidence="1">
    <location>
        <begin position="1"/>
        <end position="11"/>
    </location>
</feature>
<dbReference type="GO" id="GO:0008757">
    <property type="term" value="F:S-adenosylmethionine-dependent methyltransferase activity"/>
    <property type="evidence" value="ECO:0007669"/>
    <property type="project" value="InterPro"/>
</dbReference>